<dbReference type="InterPro" id="IPR036922">
    <property type="entry name" value="Rieske_2Fe-2S_sf"/>
</dbReference>
<dbReference type="InterPro" id="IPR005805">
    <property type="entry name" value="Rieske_Fe-S_prot_C"/>
</dbReference>
<dbReference type="InterPro" id="IPR014349">
    <property type="entry name" value="Rieske_Fe-S_prot"/>
</dbReference>
<evidence type="ECO:0000256" key="2">
    <source>
        <dbReference type="ARBA" id="ARBA00022723"/>
    </source>
</evidence>
<dbReference type="InterPro" id="IPR006311">
    <property type="entry name" value="TAT_signal"/>
</dbReference>
<keyword evidence="5" id="KW-1015">Disulfide bond</keyword>
<dbReference type="Gene3D" id="2.102.10.10">
    <property type="entry name" value="Rieske [2Fe-2S] iron-sulphur domain"/>
    <property type="match status" value="1"/>
</dbReference>
<dbReference type="SUPFAM" id="SSF50022">
    <property type="entry name" value="ISP domain"/>
    <property type="match status" value="1"/>
</dbReference>
<keyword evidence="7" id="KW-0812">Transmembrane</keyword>
<keyword evidence="3" id="KW-0408">Iron</keyword>
<comment type="cofactor">
    <cofactor evidence="6">
        <name>[2Fe-2S] cluster</name>
        <dbReference type="ChEBI" id="CHEBI:190135"/>
    </cofactor>
</comment>
<evidence type="ECO:0000256" key="7">
    <source>
        <dbReference type="SAM" id="Phobius"/>
    </source>
</evidence>
<dbReference type="PANTHER" id="PTHR10134">
    <property type="entry name" value="CYTOCHROME B-C1 COMPLEX SUBUNIT RIESKE, MITOCHONDRIAL"/>
    <property type="match status" value="1"/>
</dbReference>
<dbReference type="HOGENOM" id="CLU_096353_0_0_0"/>
<dbReference type="CDD" id="cd03467">
    <property type="entry name" value="Rieske"/>
    <property type="match status" value="1"/>
</dbReference>
<keyword evidence="1" id="KW-0001">2Fe-2S</keyword>
<dbReference type="Proteomes" id="UP000007030">
    <property type="component" value="Chromosome"/>
</dbReference>
<keyword evidence="4" id="KW-0411">Iron-sulfur</keyword>
<dbReference type="EMBL" id="CP002630">
    <property type="protein sequence ID" value="AEB12901.1"/>
    <property type="molecule type" value="Genomic_DNA"/>
</dbReference>
<dbReference type="KEGG" id="mhd:Marky_2179"/>
<dbReference type="GO" id="GO:0051537">
    <property type="term" value="F:2 iron, 2 sulfur cluster binding"/>
    <property type="evidence" value="ECO:0007669"/>
    <property type="project" value="UniProtKB-KW"/>
</dbReference>
<feature type="domain" description="Rieske" evidence="8">
    <location>
        <begin position="98"/>
        <end position="196"/>
    </location>
</feature>
<keyword evidence="7" id="KW-1133">Transmembrane helix</keyword>
<protein>
    <submittedName>
        <fullName evidence="9">Rieske (2Fe-2S) iron-sulfur domain protein</fullName>
    </submittedName>
</protein>
<dbReference type="eggNOG" id="COG0723">
    <property type="taxonomic scope" value="Bacteria"/>
</dbReference>
<dbReference type="GO" id="GO:0046872">
    <property type="term" value="F:metal ion binding"/>
    <property type="evidence" value="ECO:0007669"/>
    <property type="project" value="UniProtKB-KW"/>
</dbReference>
<keyword evidence="10" id="KW-1185">Reference proteome</keyword>
<dbReference type="Pfam" id="PF00355">
    <property type="entry name" value="Rieske"/>
    <property type="match status" value="1"/>
</dbReference>
<feature type="transmembrane region" description="Helical" evidence="7">
    <location>
        <begin position="24"/>
        <end position="49"/>
    </location>
</feature>
<dbReference type="OrthoDB" id="9767869at2"/>
<dbReference type="GO" id="GO:0016020">
    <property type="term" value="C:membrane"/>
    <property type="evidence" value="ECO:0007669"/>
    <property type="project" value="InterPro"/>
</dbReference>
<evidence type="ECO:0000256" key="4">
    <source>
        <dbReference type="ARBA" id="ARBA00023014"/>
    </source>
</evidence>
<dbReference type="RefSeq" id="WP_013704946.1">
    <property type="nucleotide sequence ID" value="NC_015387.1"/>
</dbReference>
<name>F2NR52_MARHT</name>
<dbReference type="PROSITE" id="PS51318">
    <property type="entry name" value="TAT"/>
    <property type="match status" value="1"/>
</dbReference>
<dbReference type="PROSITE" id="PS51296">
    <property type="entry name" value="RIESKE"/>
    <property type="match status" value="1"/>
</dbReference>
<organism evidence="9 10">
    <name type="scientific">Marinithermus hydrothermalis (strain DSM 14884 / JCM 11576 / T1)</name>
    <dbReference type="NCBI Taxonomy" id="869210"/>
    <lineage>
        <taxon>Bacteria</taxon>
        <taxon>Thermotogati</taxon>
        <taxon>Deinococcota</taxon>
        <taxon>Deinococci</taxon>
        <taxon>Thermales</taxon>
        <taxon>Thermaceae</taxon>
        <taxon>Marinithermus</taxon>
    </lineage>
</organism>
<dbReference type="AlphaFoldDB" id="F2NR52"/>
<keyword evidence="2" id="KW-0479">Metal-binding</keyword>
<reference evidence="9 10" key="1">
    <citation type="journal article" date="2012" name="Stand. Genomic Sci.">
        <title>Complete genome sequence of the aerobic, heterotroph Marinithermus hydrothermalis type strain (T1(T)) from a deep-sea hydrothermal vent chimney.</title>
        <authorList>
            <person name="Copeland A."/>
            <person name="Gu W."/>
            <person name="Yasawong M."/>
            <person name="Lapidus A."/>
            <person name="Lucas S."/>
            <person name="Deshpande S."/>
            <person name="Pagani I."/>
            <person name="Tapia R."/>
            <person name="Cheng J.F."/>
            <person name="Goodwin L.A."/>
            <person name="Pitluck S."/>
            <person name="Liolios K."/>
            <person name="Ivanova N."/>
            <person name="Mavromatis K."/>
            <person name="Mikhailova N."/>
            <person name="Pati A."/>
            <person name="Chen A."/>
            <person name="Palaniappan K."/>
            <person name="Land M."/>
            <person name="Pan C."/>
            <person name="Brambilla E.M."/>
            <person name="Rohde M."/>
            <person name="Tindall B.J."/>
            <person name="Sikorski J."/>
            <person name="Goker M."/>
            <person name="Detter J.C."/>
            <person name="Bristow J."/>
            <person name="Eisen J.A."/>
            <person name="Markowitz V."/>
            <person name="Hugenholtz P."/>
            <person name="Kyrpides N.C."/>
            <person name="Klenk H.P."/>
            <person name="Woyke T."/>
        </authorList>
    </citation>
    <scope>NUCLEOTIDE SEQUENCE [LARGE SCALE GENOMIC DNA]</scope>
    <source>
        <strain evidence="10">DSM 14884 / JCM 11576 / T1</strain>
    </source>
</reference>
<dbReference type="STRING" id="869210.Marky_2179"/>
<sequence length="218" mass="23518">MAKSHEELVHEQEEREKLIQRRRFLQASLGVSVTLGIVGASALSVTASLKPIEKLSPDKEPPKPGDRLVHAETEAELSLADVPLGGPPVLAYPKDPQADLVKKGDVNNLLLVTRFNPDELDEETRPHAADGVVVYSAVCTHLGCTVSQWESEKAWFLCPCHKGLYDPKQNAKVVGGPPPRPLPALPVRLEGDRIVVDGEFTGPVGVVAGRGDCRTCTV</sequence>
<proteinExistence type="predicted"/>
<evidence type="ECO:0000256" key="3">
    <source>
        <dbReference type="ARBA" id="ARBA00023004"/>
    </source>
</evidence>
<dbReference type="InterPro" id="IPR017941">
    <property type="entry name" value="Rieske_2Fe-2S"/>
</dbReference>
<evidence type="ECO:0000256" key="5">
    <source>
        <dbReference type="ARBA" id="ARBA00023157"/>
    </source>
</evidence>
<evidence type="ECO:0000259" key="8">
    <source>
        <dbReference type="PROSITE" id="PS51296"/>
    </source>
</evidence>
<evidence type="ECO:0000313" key="9">
    <source>
        <dbReference type="EMBL" id="AEB12901.1"/>
    </source>
</evidence>
<evidence type="ECO:0000313" key="10">
    <source>
        <dbReference type="Proteomes" id="UP000007030"/>
    </source>
</evidence>
<dbReference type="PRINTS" id="PR00162">
    <property type="entry name" value="RIESKE"/>
</dbReference>
<gene>
    <name evidence="9" type="ordered locus">Marky_2179</name>
</gene>
<accession>F2NR52</accession>
<keyword evidence="7" id="KW-0472">Membrane</keyword>
<evidence type="ECO:0000256" key="1">
    <source>
        <dbReference type="ARBA" id="ARBA00022714"/>
    </source>
</evidence>
<evidence type="ECO:0000256" key="6">
    <source>
        <dbReference type="ARBA" id="ARBA00034078"/>
    </source>
</evidence>